<feature type="compositionally biased region" description="Polar residues" evidence="1">
    <location>
        <begin position="51"/>
        <end position="67"/>
    </location>
</feature>
<sequence>MNRNCSIQSAPAGISMSRSHSGASSMNSMASLSRAYSNDVPGQPTAFGNYRPSQTVQRTRSHQQTLPEVSEVPELSQQEQYHQEIACETYDPADYVTKLSGNQQLLPEFPETGNFDPSRQPLNVWTDFAALPATPSTSGGLTAGSTAASDMSRDWSWTSGKGVTEALEIMRMNSSFSTSSNNNEHNLNEDSFNQSVADPHCASSTTNEAFNFLVKQLQIAPKQSDASLSAEATQLAGHPIRQTTSSDGTTKTQVPIQALAHSRPQREKTVCERCPEPVEFRGEHELRRHTERVHATKRKVWVTIDAQKAGTATGSPDNPVPAMPLAKCKQCLAEKKYGAYYNAAAHLRRAHFNPRKRGRKAKGDEKRGGKAGGDWPPMEVLKGRWMKEVEEEVPSNVGAGAGNGAVPTPTREGDYSSSAEDALDDMDLGNDNDDAAFDSDEQQFLLQQVVSPTASSTNDSPADLPGGSFVVTPESNSTIAPPMAPFEAGFVDMAQMNDWSAWMAGSGDYAVAAGGAPQQQHDFGNEYFNFDSGACTQLAPPFDVQQTTTFGGVGLDESSLFATA</sequence>
<dbReference type="Pfam" id="PF25438">
    <property type="entry name" value="DUF7896"/>
    <property type="match status" value="1"/>
</dbReference>
<organism evidence="3 4">
    <name type="scientific">Lineolata rhizophorae</name>
    <dbReference type="NCBI Taxonomy" id="578093"/>
    <lineage>
        <taxon>Eukaryota</taxon>
        <taxon>Fungi</taxon>
        <taxon>Dikarya</taxon>
        <taxon>Ascomycota</taxon>
        <taxon>Pezizomycotina</taxon>
        <taxon>Dothideomycetes</taxon>
        <taxon>Dothideomycetes incertae sedis</taxon>
        <taxon>Lineolatales</taxon>
        <taxon>Lineolataceae</taxon>
        <taxon>Lineolata</taxon>
    </lineage>
</organism>
<feature type="compositionally biased region" description="Basic residues" evidence="1">
    <location>
        <begin position="351"/>
        <end position="360"/>
    </location>
</feature>
<dbReference type="InterPro" id="IPR057218">
    <property type="entry name" value="DUF7896"/>
</dbReference>
<feature type="region of interest" description="Disordered" evidence="1">
    <location>
        <begin position="392"/>
        <end position="436"/>
    </location>
</feature>
<feature type="region of interest" description="Disordered" evidence="1">
    <location>
        <begin position="450"/>
        <end position="470"/>
    </location>
</feature>
<feature type="compositionally biased region" description="Acidic residues" evidence="1">
    <location>
        <begin position="421"/>
        <end position="436"/>
    </location>
</feature>
<proteinExistence type="predicted"/>
<protein>
    <recommendedName>
        <fullName evidence="2">DUF7896 domain-containing protein</fullName>
    </recommendedName>
</protein>
<feature type="compositionally biased region" description="Low complexity" evidence="1">
    <location>
        <begin position="15"/>
        <end position="35"/>
    </location>
</feature>
<evidence type="ECO:0000256" key="1">
    <source>
        <dbReference type="SAM" id="MobiDB-lite"/>
    </source>
</evidence>
<evidence type="ECO:0000313" key="3">
    <source>
        <dbReference type="EMBL" id="KAF2460024.1"/>
    </source>
</evidence>
<reference evidence="3" key="1">
    <citation type="journal article" date="2020" name="Stud. Mycol.">
        <title>101 Dothideomycetes genomes: a test case for predicting lifestyles and emergence of pathogens.</title>
        <authorList>
            <person name="Haridas S."/>
            <person name="Albert R."/>
            <person name="Binder M."/>
            <person name="Bloem J."/>
            <person name="Labutti K."/>
            <person name="Salamov A."/>
            <person name="Andreopoulos B."/>
            <person name="Baker S."/>
            <person name="Barry K."/>
            <person name="Bills G."/>
            <person name="Bluhm B."/>
            <person name="Cannon C."/>
            <person name="Castanera R."/>
            <person name="Culley D."/>
            <person name="Daum C."/>
            <person name="Ezra D."/>
            <person name="Gonzalez J."/>
            <person name="Henrissat B."/>
            <person name="Kuo A."/>
            <person name="Liang C."/>
            <person name="Lipzen A."/>
            <person name="Lutzoni F."/>
            <person name="Magnuson J."/>
            <person name="Mondo S."/>
            <person name="Nolan M."/>
            <person name="Ohm R."/>
            <person name="Pangilinan J."/>
            <person name="Park H.-J."/>
            <person name="Ramirez L."/>
            <person name="Alfaro M."/>
            <person name="Sun H."/>
            <person name="Tritt A."/>
            <person name="Yoshinaga Y."/>
            <person name="Zwiers L.-H."/>
            <person name="Turgeon B."/>
            <person name="Goodwin S."/>
            <person name="Spatafora J."/>
            <person name="Crous P."/>
            <person name="Grigoriev I."/>
        </authorList>
    </citation>
    <scope>NUCLEOTIDE SEQUENCE</scope>
    <source>
        <strain evidence="3">ATCC 16933</strain>
    </source>
</reference>
<accession>A0A6A6P823</accession>
<feature type="region of interest" description="Disordered" evidence="1">
    <location>
        <begin position="230"/>
        <end position="252"/>
    </location>
</feature>
<feature type="compositionally biased region" description="Polar residues" evidence="1">
    <location>
        <begin position="450"/>
        <end position="460"/>
    </location>
</feature>
<dbReference type="PANTHER" id="PTHR42031:SF1">
    <property type="entry name" value="KEY LIME PATHOGENICITY PROTEIN"/>
    <property type="match status" value="1"/>
</dbReference>
<dbReference type="Proteomes" id="UP000799766">
    <property type="component" value="Unassembled WGS sequence"/>
</dbReference>
<evidence type="ECO:0000313" key="4">
    <source>
        <dbReference type="Proteomes" id="UP000799766"/>
    </source>
</evidence>
<keyword evidence="4" id="KW-1185">Reference proteome</keyword>
<feature type="region of interest" description="Disordered" evidence="1">
    <location>
        <begin position="1"/>
        <end position="77"/>
    </location>
</feature>
<gene>
    <name evidence="3" type="ORF">BDY21DRAFT_361889</name>
</gene>
<evidence type="ECO:0000259" key="2">
    <source>
        <dbReference type="Pfam" id="PF25438"/>
    </source>
</evidence>
<feature type="compositionally biased region" description="Polar residues" evidence="1">
    <location>
        <begin position="241"/>
        <end position="252"/>
    </location>
</feature>
<dbReference type="PANTHER" id="PTHR42031">
    <property type="entry name" value="KEY LIME PATHOGENICITY PROTEIN"/>
    <property type="match status" value="1"/>
</dbReference>
<name>A0A6A6P823_9PEZI</name>
<dbReference type="AlphaFoldDB" id="A0A6A6P823"/>
<dbReference type="OrthoDB" id="5377599at2759"/>
<feature type="domain" description="DUF7896" evidence="2">
    <location>
        <begin position="298"/>
        <end position="389"/>
    </location>
</feature>
<feature type="region of interest" description="Disordered" evidence="1">
    <location>
        <begin position="351"/>
        <end position="378"/>
    </location>
</feature>
<dbReference type="EMBL" id="MU001674">
    <property type="protein sequence ID" value="KAF2460024.1"/>
    <property type="molecule type" value="Genomic_DNA"/>
</dbReference>